<accession>A0A1Y6G6Q3</accession>
<dbReference type="SUPFAM" id="SSF46785">
    <property type="entry name" value="Winged helix' DNA-binding domain"/>
    <property type="match status" value="1"/>
</dbReference>
<dbReference type="GO" id="GO:0003677">
    <property type="term" value="F:DNA binding"/>
    <property type="evidence" value="ECO:0007669"/>
    <property type="project" value="UniProtKB-KW"/>
</dbReference>
<evidence type="ECO:0000256" key="1">
    <source>
        <dbReference type="ARBA" id="ARBA00023015"/>
    </source>
</evidence>
<evidence type="ECO:0000256" key="2">
    <source>
        <dbReference type="ARBA" id="ARBA00023125"/>
    </source>
</evidence>
<evidence type="ECO:0000256" key="3">
    <source>
        <dbReference type="ARBA" id="ARBA00023163"/>
    </source>
</evidence>
<dbReference type="AlphaFoldDB" id="A0A1Y6G6Q3"/>
<protein>
    <submittedName>
        <fullName evidence="5">Transcriptional regulator, HxlR family</fullName>
    </submittedName>
</protein>
<keyword evidence="3" id="KW-0804">Transcription</keyword>
<dbReference type="InterPro" id="IPR002577">
    <property type="entry name" value="HTH_HxlR"/>
</dbReference>
<feature type="domain" description="HTH hxlR-type" evidence="4">
    <location>
        <begin position="8"/>
        <end position="107"/>
    </location>
</feature>
<dbReference type="InterPro" id="IPR036390">
    <property type="entry name" value="WH_DNA-bd_sf"/>
</dbReference>
<sequence length="122" mass="14030">MSISGAEAEASHELLVIRPSKWTLVVIVQLRSGTMRFNELRRNMGGVPQKSLSQTLRELERDGYITRTAYATIPPRVEYDLTELGRELLALADDWHSFAQRNRRAVEQARRLFDAVDERPAY</sequence>
<dbReference type="Proteomes" id="UP000194474">
    <property type="component" value="Unassembled WGS sequence"/>
</dbReference>
<gene>
    <name evidence="5" type="ORF">SAMN06295905_3107</name>
</gene>
<evidence type="ECO:0000313" key="6">
    <source>
        <dbReference type="Proteomes" id="UP000194474"/>
    </source>
</evidence>
<evidence type="ECO:0000259" key="4">
    <source>
        <dbReference type="PROSITE" id="PS51118"/>
    </source>
</evidence>
<dbReference type="EMBL" id="FXWK01000002">
    <property type="protein sequence ID" value="SMQ85815.1"/>
    <property type="molecule type" value="Genomic_DNA"/>
</dbReference>
<dbReference type="Pfam" id="PF01638">
    <property type="entry name" value="HxlR"/>
    <property type="match status" value="1"/>
</dbReference>
<dbReference type="OrthoDB" id="9800350at2"/>
<dbReference type="PANTHER" id="PTHR33204:SF37">
    <property type="entry name" value="HTH-TYPE TRANSCRIPTIONAL REGULATOR YODB"/>
    <property type="match status" value="1"/>
</dbReference>
<evidence type="ECO:0000313" key="5">
    <source>
        <dbReference type="EMBL" id="SMQ85815.1"/>
    </source>
</evidence>
<proteinExistence type="predicted"/>
<name>A0A1Y6G6Q3_9HYPH</name>
<dbReference type="PANTHER" id="PTHR33204">
    <property type="entry name" value="TRANSCRIPTIONAL REGULATOR, MARR FAMILY"/>
    <property type="match status" value="1"/>
</dbReference>
<dbReference type="RefSeq" id="WP_086471453.1">
    <property type="nucleotide sequence ID" value="NZ_FXWK01000002.1"/>
</dbReference>
<keyword evidence="6" id="KW-1185">Reference proteome</keyword>
<dbReference type="InterPro" id="IPR036388">
    <property type="entry name" value="WH-like_DNA-bd_sf"/>
</dbReference>
<dbReference type="PROSITE" id="PS51118">
    <property type="entry name" value="HTH_HXLR"/>
    <property type="match status" value="1"/>
</dbReference>
<dbReference type="Gene3D" id="1.10.10.10">
    <property type="entry name" value="Winged helix-like DNA-binding domain superfamily/Winged helix DNA-binding domain"/>
    <property type="match status" value="1"/>
</dbReference>
<reference evidence="6" key="1">
    <citation type="submission" date="2017-04" db="EMBL/GenBank/DDBJ databases">
        <authorList>
            <person name="Varghese N."/>
            <person name="Submissions S."/>
        </authorList>
    </citation>
    <scope>NUCLEOTIDE SEQUENCE [LARGE SCALE GENOMIC DNA]</scope>
</reference>
<keyword evidence="2" id="KW-0238">DNA-binding</keyword>
<keyword evidence="1" id="KW-0805">Transcription regulation</keyword>
<organism evidence="5 6">
    <name type="scientific">Devosia lucknowensis</name>
    <dbReference type="NCBI Taxonomy" id="1096929"/>
    <lineage>
        <taxon>Bacteria</taxon>
        <taxon>Pseudomonadati</taxon>
        <taxon>Pseudomonadota</taxon>
        <taxon>Alphaproteobacteria</taxon>
        <taxon>Hyphomicrobiales</taxon>
        <taxon>Devosiaceae</taxon>
        <taxon>Devosia</taxon>
    </lineage>
</organism>